<evidence type="ECO:0000256" key="3">
    <source>
        <dbReference type="ARBA" id="ARBA00022448"/>
    </source>
</evidence>
<accession>A0A175VYJ1</accession>
<keyword evidence="7" id="KW-0333">Golgi apparatus</keyword>
<evidence type="ECO:0000256" key="7">
    <source>
        <dbReference type="ARBA" id="ARBA00023034"/>
    </source>
</evidence>
<evidence type="ECO:0000256" key="2">
    <source>
        <dbReference type="ARBA" id="ARBA00008160"/>
    </source>
</evidence>
<evidence type="ECO:0000256" key="6">
    <source>
        <dbReference type="ARBA" id="ARBA00022989"/>
    </source>
</evidence>
<dbReference type="Pfam" id="PF09801">
    <property type="entry name" value="SYS1"/>
    <property type="match status" value="1"/>
</dbReference>
<dbReference type="GO" id="GO:0006895">
    <property type="term" value="P:Golgi to endosome transport"/>
    <property type="evidence" value="ECO:0007669"/>
    <property type="project" value="TreeGrafter"/>
</dbReference>
<dbReference type="VEuPathDB" id="FungiDB:MMYC01_206173"/>
<evidence type="ECO:0000313" key="12">
    <source>
        <dbReference type="Proteomes" id="UP000078237"/>
    </source>
</evidence>
<dbReference type="EMBL" id="LCTW02000215">
    <property type="protein sequence ID" value="KXX76345.1"/>
    <property type="molecule type" value="Genomic_DNA"/>
</dbReference>
<feature type="transmembrane region" description="Helical" evidence="10">
    <location>
        <begin position="69"/>
        <end position="91"/>
    </location>
</feature>
<evidence type="ECO:0000256" key="5">
    <source>
        <dbReference type="ARBA" id="ARBA00022927"/>
    </source>
</evidence>
<sequence>MARRRRPPRSGALAELPPLKILSQIAALQGLYYVAALVLMLFTVLVAGSKFSIDLIFGWAAVRGDTTQGWLMGFIWVLDGGLLMALAIVILIGRSKLVLDFALSLHAIHLVIVTLYTGELPHHTAWWLSMAAASALSVALATWGCRYRELKPISFGGGGAASAAVGTGAENTGTSGGEAGIDGDEEQGFPRGRGRGGEGTGLASTRWPTWVMGQAGSMRPRPGSRQNMREEITPKFGYA</sequence>
<dbReference type="InterPro" id="IPR019185">
    <property type="entry name" value="Integral_membrane_SYS1-rel"/>
</dbReference>
<evidence type="ECO:0000313" key="11">
    <source>
        <dbReference type="EMBL" id="KXX76345.1"/>
    </source>
</evidence>
<proteinExistence type="inferred from homology"/>
<dbReference type="OrthoDB" id="542931at2759"/>
<evidence type="ECO:0000256" key="4">
    <source>
        <dbReference type="ARBA" id="ARBA00022692"/>
    </source>
</evidence>
<protein>
    <submittedName>
        <fullName evidence="11">Protein SYS1</fullName>
    </submittedName>
</protein>
<dbReference type="STRING" id="100816.A0A175VYJ1"/>
<feature type="region of interest" description="Disordered" evidence="9">
    <location>
        <begin position="164"/>
        <end position="239"/>
    </location>
</feature>
<dbReference type="GO" id="GO:0034067">
    <property type="term" value="P:protein localization to Golgi apparatus"/>
    <property type="evidence" value="ECO:0007669"/>
    <property type="project" value="TreeGrafter"/>
</dbReference>
<keyword evidence="12" id="KW-1185">Reference proteome</keyword>
<reference evidence="11 12" key="1">
    <citation type="journal article" date="2016" name="Genome Announc.">
        <title>Genome Sequence of Madurella mycetomatis mm55, Isolated from a Human Mycetoma Case in Sudan.</title>
        <authorList>
            <person name="Smit S."/>
            <person name="Derks M.F."/>
            <person name="Bervoets S."/>
            <person name="Fahal A."/>
            <person name="van Leeuwen W."/>
            <person name="van Belkum A."/>
            <person name="van de Sande W.W."/>
        </authorList>
    </citation>
    <scope>NUCLEOTIDE SEQUENCE [LARGE SCALE GENOMIC DNA]</scope>
    <source>
        <strain evidence="12">mm55</strain>
    </source>
</reference>
<dbReference type="GO" id="GO:0005802">
    <property type="term" value="C:trans-Golgi network"/>
    <property type="evidence" value="ECO:0007669"/>
    <property type="project" value="TreeGrafter"/>
</dbReference>
<keyword evidence="6 10" id="KW-1133">Transmembrane helix</keyword>
<dbReference type="GO" id="GO:0000139">
    <property type="term" value="C:Golgi membrane"/>
    <property type="evidence" value="ECO:0007669"/>
    <property type="project" value="UniProtKB-SubCell"/>
</dbReference>
<keyword evidence="5" id="KW-0653">Protein transport</keyword>
<dbReference type="Proteomes" id="UP000078237">
    <property type="component" value="Unassembled WGS sequence"/>
</dbReference>
<comment type="subcellular location">
    <subcellularLocation>
        <location evidence="1">Golgi apparatus membrane</location>
        <topology evidence="1">Multi-pass membrane protein</topology>
    </subcellularLocation>
</comment>
<dbReference type="AlphaFoldDB" id="A0A175VYJ1"/>
<dbReference type="GO" id="GO:0005829">
    <property type="term" value="C:cytosol"/>
    <property type="evidence" value="ECO:0007669"/>
    <property type="project" value="GOC"/>
</dbReference>
<feature type="transmembrane region" description="Helical" evidence="10">
    <location>
        <begin position="124"/>
        <end position="145"/>
    </location>
</feature>
<evidence type="ECO:0000256" key="8">
    <source>
        <dbReference type="ARBA" id="ARBA00023136"/>
    </source>
</evidence>
<comment type="caution">
    <text evidence="11">The sequence shown here is derived from an EMBL/GenBank/DDBJ whole genome shotgun (WGS) entry which is preliminary data.</text>
</comment>
<dbReference type="PANTHER" id="PTHR12952">
    <property type="entry name" value="SYS1"/>
    <property type="match status" value="1"/>
</dbReference>
<keyword evidence="4 10" id="KW-0812">Transmembrane</keyword>
<dbReference type="GO" id="GO:0043001">
    <property type="term" value="P:Golgi to plasma membrane protein transport"/>
    <property type="evidence" value="ECO:0007669"/>
    <property type="project" value="TreeGrafter"/>
</dbReference>
<gene>
    <name evidence="11" type="ORF">MMYC01_206173</name>
</gene>
<evidence type="ECO:0000256" key="9">
    <source>
        <dbReference type="SAM" id="MobiDB-lite"/>
    </source>
</evidence>
<comment type="similarity">
    <text evidence="2">Belongs to the SYS1 family.</text>
</comment>
<evidence type="ECO:0000256" key="10">
    <source>
        <dbReference type="SAM" id="Phobius"/>
    </source>
</evidence>
<feature type="transmembrane region" description="Helical" evidence="10">
    <location>
        <begin position="30"/>
        <end position="49"/>
    </location>
</feature>
<organism evidence="11 12">
    <name type="scientific">Madurella mycetomatis</name>
    <dbReference type="NCBI Taxonomy" id="100816"/>
    <lineage>
        <taxon>Eukaryota</taxon>
        <taxon>Fungi</taxon>
        <taxon>Dikarya</taxon>
        <taxon>Ascomycota</taxon>
        <taxon>Pezizomycotina</taxon>
        <taxon>Sordariomycetes</taxon>
        <taxon>Sordariomycetidae</taxon>
        <taxon>Sordariales</taxon>
        <taxon>Sordariales incertae sedis</taxon>
        <taxon>Madurella</taxon>
    </lineage>
</organism>
<keyword evidence="8 10" id="KW-0472">Membrane</keyword>
<evidence type="ECO:0000256" key="1">
    <source>
        <dbReference type="ARBA" id="ARBA00004653"/>
    </source>
</evidence>
<feature type="transmembrane region" description="Helical" evidence="10">
    <location>
        <begin position="98"/>
        <end position="118"/>
    </location>
</feature>
<dbReference type="PANTHER" id="PTHR12952:SF0">
    <property type="entry name" value="PROTEIN SYS1 HOMOLOG"/>
    <property type="match status" value="1"/>
</dbReference>
<name>A0A175VYJ1_9PEZI</name>
<keyword evidence="3" id="KW-0813">Transport</keyword>